<evidence type="ECO:0000313" key="8">
    <source>
        <dbReference type="Proteomes" id="UP000268093"/>
    </source>
</evidence>
<comment type="caution">
    <text evidence="7">The sequence shown here is derived from an EMBL/GenBank/DDBJ whole genome shotgun (WGS) entry which is preliminary data.</text>
</comment>
<keyword evidence="2 6" id="KW-0812">Transmembrane</keyword>
<name>A0A433CZG7_9FUNG</name>
<protein>
    <recommendedName>
        <fullName evidence="9">Mid2 domain-containing protein</fullName>
    </recommendedName>
</protein>
<evidence type="ECO:0000256" key="1">
    <source>
        <dbReference type="ARBA" id="ARBA00004167"/>
    </source>
</evidence>
<feature type="transmembrane region" description="Helical" evidence="6">
    <location>
        <begin position="71"/>
        <end position="92"/>
    </location>
</feature>
<accession>A0A433CZG7</accession>
<dbReference type="GO" id="GO:0016020">
    <property type="term" value="C:membrane"/>
    <property type="evidence" value="ECO:0007669"/>
    <property type="project" value="UniProtKB-SubCell"/>
</dbReference>
<sequence length="281" mass="32175">MLKRLVILHSHSFRRLLDYHLLRWIGRRQCCRRCGAQHTNLAVGAADHQRKCPCGEMRAIVSNGQWADDHLLRYASHSFFFFFYYPALLNLIDRGDIYYSHFLRTLSVTGVTGINESLNDVAILDTRTTPFQWASSFSPTSNTSSLAANTTSPPSNTSDPSIGSIGVIVGITIGVLILIAILLFLFIRKPWRGRSSKLPQEQDTPLRNSPTTESLLEPNLKNPKTDQCNRKPDQYNRKPDQDNPKRGRYNQKPDQYNRKPDQYNQKPDQYNRKPDVDDVIL</sequence>
<keyword evidence="3 6" id="KW-1133">Transmembrane helix</keyword>
<feature type="compositionally biased region" description="Basic and acidic residues" evidence="5">
    <location>
        <begin position="223"/>
        <end position="245"/>
    </location>
</feature>
<dbReference type="Proteomes" id="UP000268093">
    <property type="component" value="Unassembled WGS sequence"/>
</dbReference>
<evidence type="ECO:0000256" key="4">
    <source>
        <dbReference type="ARBA" id="ARBA00023136"/>
    </source>
</evidence>
<evidence type="ECO:0000256" key="5">
    <source>
        <dbReference type="SAM" id="MobiDB-lite"/>
    </source>
</evidence>
<organism evidence="7 8">
    <name type="scientific">Jimgerdemannia flammicorona</name>
    <dbReference type="NCBI Taxonomy" id="994334"/>
    <lineage>
        <taxon>Eukaryota</taxon>
        <taxon>Fungi</taxon>
        <taxon>Fungi incertae sedis</taxon>
        <taxon>Mucoromycota</taxon>
        <taxon>Mucoromycotina</taxon>
        <taxon>Endogonomycetes</taxon>
        <taxon>Endogonales</taxon>
        <taxon>Endogonaceae</taxon>
        <taxon>Jimgerdemannia</taxon>
    </lineage>
</organism>
<evidence type="ECO:0000256" key="2">
    <source>
        <dbReference type="ARBA" id="ARBA00022692"/>
    </source>
</evidence>
<feature type="region of interest" description="Disordered" evidence="5">
    <location>
        <begin position="195"/>
        <end position="281"/>
    </location>
</feature>
<feature type="compositionally biased region" description="Basic and acidic residues" evidence="5">
    <location>
        <begin position="269"/>
        <end position="281"/>
    </location>
</feature>
<proteinExistence type="predicted"/>
<evidence type="ECO:0008006" key="9">
    <source>
        <dbReference type="Google" id="ProtNLM"/>
    </source>
</evidence>
<comment type="subcellular location">
    <subcellularLocation>
        <location evidence="1">Membrane</location>
        <topology evidence="1">Single-pass membrane protein</topology>
    </subcellularLocation>
</comment>
<evidence type="ECO:0000256" key="6">
    <source>
        <dbReference type="SAM" id="Phobius"/>
    </source>
</evidence>
<feature type="compositionally biased region" description="Polar residues" evidence="5">
    <location>
        <begin position="197"/>
        <end position="214"/>
    </location>
</feature>
<evidence type="ECO:0000313" key="7">
    <source>
        <dbReference type="EMBL" id="RUP43976.1"/>
    </source>
</evidence>
<keyword evidence="8" id="KW-1185">Reference proteome</keyword>
<gene>
    <name evidence="7" type="ORF">BC936DRAFT_150121</name>
</gene>
<feature type="region of interest" description="Disordered" evidence="5">
    <location>
        <begin position="136"/>
        <end position="159"/>
    </location>
</feature>
<evidence type="ECO:0000256" key="3">
    <source>
        <dbReference type="ARBA" id="ARBA00022989"/>
    </source>
</evidence>
<dbReference type="AlphaFoldDB" id="A0A433CZG7"/>
<dbReference type="PANTHER" id="PTHR15549">
    <property type="entry name" value="PAIRED IMMUNOGLOBULIN-LIKE TYPE 2 RECEPTOR"/>
    <property type="match status" value="1"/>
</dbReference>
<feature type="transmembrane region" description="Helical" evidence="6">
    <location>
        <begin position="162"/>
        <end position="187"/>
    </location>
</feature>
<keyword evidence="4 6" id="KW-0472">Membrane</keyword>
<dbReference type="EMBL" id="RBNI01009906">
    <property type="protein sequence ID" value="RUP43976.1"/>
    <property type="molecule type" value="Genomic_DNA"/>
</dbReference>
<dbReference type="GO" id="GO:0071944">
    <property type="term" value="C:cell periphery"/>
    <property type="evidence" value="ECO:0007669"/>
    <property type="project" value="UniProtKB-ARBA"/>
</dbReference>
<reference evidence="7 8" key="1">
    <citation type="journal article" date="2018" name="New Phytol.">
        <title>Phylogenomics of Endogonaceae and evolution of mycorrhizas within Mucoromycota.</title>
        <authorList>
            <person name="Chang Y."/>
            <person name="Desiro A."/>
            <person name="Na H."/>
            <person name="Sandor L."/>
            <person name="Lipzen A."/>
            <person name="Clum A."/>
            <person name="Barry K."/>
            <person name="Grigoriev I.V."/>
            <person name="Martin F.M."/>
            <person name="Stajich J.E."/>
            <person name="Smith M.E."/>
            <person name="Bonito G."/>
            <person name="Spatafora J.W."/>
        </authorList>
    </citation>
    <scope>NUCLEOTIDE SEQUENCE [LARGE SCALE GENOMIC DNA]</scope>
    <source>
        <strain evidence="7 8">GMNB39</strain>
    </source>
</reference>
<dbReference type="InterPro" id="IPR051694">
    <property type="entry name" value="Immunoregulatory_rcpt-like"/>
</dbReference>